<dbReference type="Pfam" id="PF13508">
    <property type="entry name" value="Acetyltransf_7"/>
    <property type="match status" value="1"/>
</dbReference>
<proteinExistence type="predicted"/>
<protein>
    <submittedName>
        <fullName evidence="2">Acetyltransferase (GNAT) family protein</fullName>
    </submittedName>
</protein>
<dbReference type="GO" id="GO:0016747">
    <property type="term" value="F:acyltransferase activity, transferring groups other than amino-acyl groups"/>
    <property type="evidence" value="ECO:0007669"/>
    <property type="project" value="InterPro"/>
</dbReference>
<dbReference type="PROSITE" id="PS51186">
    <property type="entry name" value="GNAT"/>
    <property type="match status" value="1"/>
</dbReference>
<evidence type="ECO:0000313" key="2">
    <source>
        <dbReference type="EMBL" id="TDO36439.1"/>
    </source>
</evidence>
<organism evidence="2 3">
    <name type="scientific">Kribbella caucasensis</name>
    <dbReference type="NCBI Taxonomy" id="2512215"/>
    <lineage>
        <taxon>Bacteria</taxon>
        <taxon>Bacillati</taxon>
        <taxon>Actinomycetota</taxon>
        <taxon>Actinomycetes</taxon>
        <taxon>Propionibacteriales</taxon>
        <taxon>Kribbellaceae</taxon>
        <taxon>Kribbella</taxon>
    </lineage>
</organism>
<gene>
    <name evidence="2" type="ORF">EV643_120171</name>
</gene>
<reference evidence="2 3" key="1">
    <citation type="submission" date="2019-03" db="EMBL/GenBank/DDBJ databases">
        <title>Genomic Encyclopedia of Type Strains, Phase III (KMG-III): the genomes of soil and plant-associated and newly described type strains.</title>
        <authorList>
            <person name="Whitman W."/>
        </authorList>
    </citation>
    <scope>NUCLEOTIDE SEQUENCE [LARGE SCALE GENOMIC DNA]</scope>
    <source>
        <strain evidence="2 3">VKM Ac-2527</strain>
    </source>
</reference>
<dbReference type="CDD" id="cd04301">
    <property type="entry name" value="NAT_SF"/>
    <property type="match status" value="1"/>
</dbReference>
<dbReference type="SUPFAM" id="SSF55729">
    <property type="entry name" value="Acyl-CoA N-acyltransferases (Nat)"/>
    <property type="match status" value="1"/>
</dbReference>
<name>A0A4R6JK36_9ACTN</name>
<feature type="domain" description="N-acetyltransferase" evidence="1">
    <location>
        <begin position="93"/>
        <end position="220"/>
    </location>
</feature>
<dbReference type="Proteomes" id="UP000295388">
    <property type="component" value="Unassembled WGS sequence"/>
</dbReference>
<accession>A0A4R6JK36</accession>
<dbReference type="AlphaFoldDB" id="A0A4R6JK36"/>
<sequence length="220" mass="24242">MRDREELVRRWQAGWSVSRGWTKVEDDNDGILTVRAGEDNRAMEYVVLDADNKPERVERAAELSLAAGGGRGSGWITLATDDREARIDQLEDLGLEIQREQDWLMTIQLSEQPKLKLSDRYALHTELESDLIVARATLHGGVVSSGRMAVVGEDAVADRIETDPAHRRRGLGSAVMASLVETAAAQGAKRGILIASIDGLRLYRSLGWKVIADIVIARSN</sequence>
<evidence type="ECO:0000259" key="1">
    <source>
        <dbReference type="PROSITE" id="PS51186"/>
    </source>
</evidence>
<dbReference type="Gene3D" id="3.40.630.30">
    <property type="match status" value="1"/>
</dbReference>
<dbReference type="InterPro" id="IPR016181">
    <property type="entry name" value="Acyl_CoA_acyltransferase"/>
</dbReference>
<dbReference type="OrthoDB" id="4966223at2"/>
<comment type="caution">
    <text evidence="2">The sequence shown here is derived from an EMBL/GenBank/DDBJ whole genome shotgun (WGS) entry which is preliminary data.</text>
</comment>
<dbReference type="InterPro" id="IPR000182">
    <property type="entry name" value="GNAT_dom"/>
</dbReference>
<keyword evidence="3" id="KW-1185">Reference proteome</keyword>
<keyword evidence="2" id="KW-0808">Transferase</keyword>
<dbReference type="EMBL" id="SNWQ01000020">
    <property type="protein sequence ID" value="TDO36439.1"/>
    <property type="molecule type" value="Genomic_DNA"/>
</dbReference>
<evidence type="ECO:0000313" key="3">
    <source>
        <dbReference type="Proteomes" id="UP000295388"/>
    </source>
</evidence>
<dbReference type="RefSeq" id="WP_133804186.1">
    <property type="nucleotide sequence ID" value="NZ_SNWQ01000020.1"/>
</dbReference>